<dbReference type="InterPro" id="IPR001782">
    <property type="entry name" value="Flag_FlgI"/>
</dbReference>
<dbReference type="NCBIfam" id="NF003676">
    <property type="entry name" value="PRK05303.1"/>
    <property type="match status" value="1"/>
</dbReference>
<dbReference type="HAMAP" id="MF_00416">
    <property type="entry name" value="FlgI"/>
    <property type="match status" value="1"/>
</dbReference>
<dbReference type="PRINTS" id="PR01010">
    <property type="entry name" value="FLGPRINGFLGI"/>
</dbReference>
<reference evidence="6 7" key="1">
    <citation type="journal article" date="2017" name="Genome Biol. Evol.">
        <title>Comparative Genomic Analysis Identifies a Campylobacter Clade Deficient in Selenium Metabolism.</title>
        <authorList>
            <person name="Miller W.G."/>
            <person name="Yee E."/>
            <person name="Lopes B.S."/>
            <person name="Chapman M.H."/>
            <person name="Huynh S."/>
            <person name="Bono J.L."/>
            <person name="Parker C.T."/>
            <person name="Strachan N.J.C."/>
            <person name="Forbes K.J."/>
        </authorList>
    </citation>
    <scope>NUCLEOTIDE SEQUENCE [LARGE SCALE GENOMIC DNA]</scope>
    <source>
        <strain evidence="6 7">NCTC 13003</strain>
    </source>
</reference>
<accession>A0A381DA26</accession>
<dbReference type="GO" id="GO:0005198">
    <property type="term" value="F:structural molecule activity"/>
    <property type="evidence" value="ECO:0007669"/>
    <property type="project" value="InterPro"/>
</dbReference>
<dbReference type="OrthoDB" id="9786431at2"/>
<comment type="subunit">
    <text evidence="5">The basal body constitutes a major portion of the flagellar organelle and consists of four rings (L,P,S, and M) mounted on a central rod.</text>
</comment>
<keyword evidence="7" id="KW-1185">Reference proteome</keyword>
<keyword evidence="6" id="KW-0969">Cilium</keyword>
<feature type="signal peptide" evidence="5">
    <location>
        <begin position="1"/>
        <end position="19"/>
    </location>
</feature>
<dbReference type="PANTHER" id="PTHR30381">
    <property type="entry name" value="FLAGELLAR P-RING PERIPLASMIC PROTEIN FLGI"/>
    <property type="match status" value="1"/>
</dbReference>
<comment type="function">
    <text evidence="1 5">Assembles around the rod to form the L-ring and probably protects the motor/basal body from shearing forces during rotation.</text>
</comment>
<keyword evidence="3 5" id="KW-0732">Signal</keyword>
<gene>
    <name evidence="5 6" type="primary">flgI</name>
    <name evidence="6" type="ORF">CIGN_1135</name>
</gene>
<evidence type="ECO:0000313" key="6">
    <source>
        <dbReference type="EMBL" id="ARQ99403.1"/>
    </source>
</evidence>
<dbReference type="AlphaFoldDB" id="A0A1X9ST27"/>
<evidence type="ECO:0000313" key="7">
    <source>
        <dbReference type="Proteomes" id="UP000194309"/>
    </source>
</evidence>
<protein>
    <recommendedName>
        <fullName evidence="5">Flagellar P-ring protein</fullName>
    </recommendedName>
    <alternativeName>
        <fullName evidence="5">Basal body P-ring protein</fullName>
    </alternativeName>
</protein>
<dbReference type="GO" id="GO:0009428">
    <property type="term" value="C:bacterial-type flagellum basal body, distal rod, P ring"/>
    <property type="evidence" value="ECO:0007669"/>
    <property type="project" value="InterPro"/>
</dbReference>
<accession>A0A1X9ST27</accession>
<dbReference type="GO" id="GO:0030288">
    <property type="term" value="C:outer membrane-bounded periplasmic space"/>
    <property type="evidence" value="ECO:0007669"/>
    <property type="project" value="InterPro"/>
</dbReference>
<dbReference type="KEGG" id="cdev:CIGN_1135"/>
<keyword evidence="6" id="KW-0282">Flagellum</keyword>
<dbReference type="Proteomes" id="UP000194309">
    <property type="component" value="Chromosome"/>
</dbReference>
<evidence type="ECO:0000256" key="3">
    <source>
        <dbReference type="ARBA" id="ARBA00022729"/>
    </source>
</evidence>
<evidence type="ECO:0000256" key="1">
    <source>
        <dbReference type="ARBA" id="ARBA00002591"/>
    </source>
</evidence>
<keyword evidence="4 5" id="KW-0975">Bacterial flagellum</keyword>
<evidence type="ECO:0000256" key="4">
    <source>
        <dbReference type="ARBA" id="ARBA00023143"/>
    </source>
</evidence>
<evidence type="ECO:0000256" key="2">
    <source>
        <dbReference type="ARBA" id="ARBA00004117"/>
    </source>
</evidence>
<feature type="chain" id="PRO_5041748578" description="Flagellar P-ring protein" evidence="5">
    <location>
        <begin position="20"/>
        <end position="349"/>
    </location>
</feature>
<comment type="subcellular location">
    <subcellularLocation>
        <location evidence="2 5">Bacterial flagellum basal body</location>
    </subcellularLocation>
</comment>
<proteinExistence type="inferred from homology"/>
<dbReference type="PANTHER" id="PTHR30381:SF0">
    <property type="entry name" value="FLAGELLAR P-RING PROTEIN"/>
    <property type="match status" value="1"/>
</dbReference>
<evidence type="ECO:0000256" key="5">
    <source>
        <dbReference type="HAMAP-Rule" id="MF_00416"/>
    </source>
</evidence>
<dbReference type="Pfam" id="PF02119">
    <property type="entry name" value="FlgI"/>
    <property type="match status" value="1"/>
</dbReference>
<comment type="similarity">
    <text evidence="5">Belongs to the FlgI family.</text>
</comment>
<dbReference type="GO" id="GO:0071973">
    <property type="term" value="P:bacterial-type flagellum-dependent cell motility"/>
    <property type="evidence" value="ECO:0007669"/>
    <property type="project" value="InterPro"/>
</dbReference>
<dbReference type="EMBL" id="CP018788">
    <property type="protein sequence ID" value="ARQ99403.1"/>
    <property type="molecule type" value="Genomic_DNA"/>
</dbReference>
<keyword evidence="6" id="KW-0966">Cell projection</keyword>
<dbReference type="STRING" id="1660064.CIGN_1135"/>
<sequence precursor="true">MKAIKILLLALFMALSAQAAMIKELASVVGVRDNQLIGYGLVVGLNGTGDGSSSEFTIQSLSNMLQTVNVKVDPNDIKSKNTAAVMVTAKLPPFARQGDNLDVTVSSIGDAKNLIGGTLLLTALKGVDGDIYALAQGALTLGGSTAKGGNHPTVATIMDGALVEKEVVYDIYNKPNANLSLKNSSFQTAIDMQNTIISKFGAGSAMALDPRTITLTKPSGISMVEFLASVLETDMNYKAEDKIIIDERTGTVISGINIKVEPVIISHGAITIQIDGSGFDPAAPAAGDVDIGNVAINTNTNTIKMNQGNVTVANITRALNKLGATPKEIIAIIENLKRAGAIQAGVEVI</sequence>
<name>A0A1X9ST27_9BACT</name>
<organism evidence="6 7">
    <name type="scientific">Campylobacter devanensis</name>
    <dbReference type="NCBI Taxonomy" id="3161138"/>
    <lineage>
        <taxon>Bacteria</taxon>
        <taxon>Pseudomonadati</taxon>
        <taxon>Campylobacterota</taxon>
        <taxon>Epsilonproteobacteria</taxon>
        <taxon>Campylobacterales</taxon>
        <taxon>Campylobacteraceae</taxon>
        <taxon>Campylobacter</taxon>
    </lineage>
</organism>